<name>M0NNA7_9EURY</name>
<keyword evidence="2" id="KW-1133">Transmembrane helix</keyword>
<organism evidence="3 4">
    <name type="scientific">Halorubrum distributum JCM 13561</name>
    <dbReference type="NCBI Taxonomy" id="1227483"/>
    <lineage>
        <taxon>Archaea</taxon>
        <taxon>Methanobacteriati</taxon>
        <taxon>Methanobacteriota</taxon>
        <taxon>Stenosarchaea group</taxon>
        <taxon>Halobacteria</taxon>
        <taxon>Halobacteriales</taxon>
        <taxon>Haloferacaceae</taxon>
        <taxon>Halorubrum</taxon>
        <taxon>Halorubrum distributum group</taxon>
    </lineage>
</organism>
<evidence type="ECO:0000256" key="2">
    <source>
        <dbReference type="SAM" id="Phobius"/>
    </source>
</evidence>
<comment type="caution">
    <text evidence="3">The sequence shown here is derived from an EMBL/GenBank/DDBJ whole genome shotgun (WGS) entry which is preliminary data.</text>
</comment>
<evidence type="ECO:0000256" key="1">
    <source>
        <dbReference type="SAM" id="MobiDB-lite"/>
    </source>
</evidence>
<feature type="transmembrane region" description="Helical" evidence="2">
    <location>
        <begin position="45"/>
        <end position="70"/>
    </location>
</feature>
<evidence type="ECO:0000313" key="4">
    <source>
        <dbReference type="Proteomes" id="UP000011581"/>
    </source>
</evidence>
<evidence type="ECO:0000313" key="3">
    <source>
        <dbReference type="EMBL" id="EMA58135.1"/>
    </source>
</evidence>
<evidence type="ECO:0008006" key="5">
    <source>
        <dbReference type="Google" id="ProtNLM"/>
    </source>
</evidence>
<accession>M0NNA7</accession>
<protein>
    <recommendedName>
        <fullName evidence="5">Nickel/cobalt efflux system</fullName>
    </recommendedName>
</protein>
<feature type="transmembrane region" description="Helical" evidence="2">
    <location>
        <begin position="232"/>
        <end position="253"/>
    </location>
</feature>
<feature type="transmembrane region" description="Helical" evidence="2">
    <location>
        <begin position="82"/>
        <end position="106"/>
    </location>
</feature>
<dbReference type="PATRIC" id="fig|1227483.3.peg.2513"/>
<feature type="compositionally biased region" description="Basic and acidic residues" evidence="1">
    <location>
        <begin position="123"/>
        <end position="158"/>
    </location>
</feature>
<feature type="transmembrane region" description="Helical" evidence="2">
    <location>
        <begin position="265"/>
        <end position="285"/>
    </location>
</feature>
<keyword evidence="2" id="KW-0812">Transmembrane</keyword>
<sequence>MLSSELFGPLAGAILLGAVHGVEPGHGWPVAASYALDQTNKWLYGFAASTIIGLGHLVSSLAMVAAFFYAKSYFDLTRVNEPVTVLGGVQIGGPVSLVAGVLLIGLGVREYFHGHSHGAPGEANDHGHDHGHPHEGDDQHGHGHPHEGDDQHEHDHSHGGAGDGGGRLARIKGVLPFVGGHSHSHDGFDESADRGLLGIAWFAFVLGFAHEEEFEIIALCAGSNYCLELMSAYALTVIAGIVGLTMLLIAGYHRSRERVERYTPYLPAFSAAVLIVMGVGFIAGVF</sequence>
<feature type="region of interest" description="Disordered" evidence="1">
    <location>
        <begin position="115"/>
        <end position="164"/>
    </location>
</feature>
<keyword evidence="2" id="KW-0472">Membrane</keyword>
<dbReference type="Proteomes" id="UP000011581">
    <property type="component" value="Unassembled WGS sequence"/>
</dbReference>
<gene>
    <name evidence="3" type="ORF">C470_12618</name>
</gene>
<dbReference type="EMBL" id="AOJF01000054">
    <property type="protein sequence ID" value="EMA58135.1"/>
    <property type="molecule type" value="Genomic_DNA"/>
</dbReference>
<reference evidence="3 4" key="1">
    <citation type="journal article" date="2014" name="PLoS Genet.">
        <title>Phylogenetically driven sequencing of extremely halophilic archaea reveals strategies for static and dynamic osmo-response.</title>
        <authorList>
            <person name="Becker E.A."/>
            <person name="Seitzer P.M."/>
            <person name="Tritt A."/>
            <person name="Larsen D."/>
            <person name="Krusor M."/>
            <person name="Yao A.I."/>
            <person name="Wu D."/>
            <person name="Madern D."/>
            <person name="Eisen J.A."/>
            <person name="Darling A.E."/>
            <person name="Facciotti M.T."/>
        </authorList>
    </citation>
    <scope>NUCLEOTIDE SEQUENCE [LARGE SCALE GENOMIC DNA]</scope>
    <source>
        <strain evidence="3 4">JCM 13561</strain>
    </source>
</reference>
<proteinExistence type="predicted"/>
<dbReference type="AlphaFoldDB" id="M0NNA7"/>
<dbReference type="RefSeq" id="WP_007996702.1">
    <property type="nucleotide sequence ID" value="NZ_AOJF01000054.1"/>
</dbReference>